<keyword evidence="1" id="KW-0812">Transmembrane</keyword>
<evidence type="ECO:0000313" key="3">
    <source>
        <dbReference type="Proteomes" id="UP000199435"/>
    </source>
</evidence>
<feature type="transmembrane region" description="Helical" evidence="1">
    <location>
        <begin position="37"/>
        <end position="54"/>
    </location>
</feature>
<name>A0A1C3XD26_9HYPH</name>
<protein>
    <submittedName>
        <fullName evidence="2">Uncharacterized protein</fullName>
    </submittedName>
</protein>
<proteinExistence type="predicted"/>
<gene>
    <name evidence="2" type="ORF">GA0061102_108410</name>
</gene>
<dbReference type="Proteomes" id="UP000199435">
    <property type="component" value="Unassembled WGS sequence"/>
</dbReference>
<dbReference type="STRING" id="411945.GA0061102_108410"/>
<evidence type="ECO:0000256" key="1">
    <source>
        <dbReference type="SAM" id="Phobius"/>
    </source>
</evidence>
<accession>A0A1C3XD26</accession>
<keyword evidence="1" id="KW-1133">Transmembrane helix</keyword>
<keyword evidence="3" id="KW-1185">Reference proteome</keyword>
<sequence length="57" mass="6102">MSARLLRYLTLIGMAVCLFVGISNLLAAERPRISDLMIIVGSGIAIVGTGWTLLGRK</sequence>
<organism evidence="2 3">
    <name type="scientific">Rhizobium miluonense</name>
    <dbReference type="NCBI Taxonomy" id="411945"/>
    <lineage>
        <taxon>Bacteria</taxon>
        <taxon>Pseudomonadati</taxon>
        <taxon>Pseudomonadota</taxon>
        <taxon>Alphaproteobacteria</taxon>
        <taxon>Hyphomicrobiales</taxon>
        <taxon>Rhizobiaceae</taxon>
        <taxon>Rhizobium/Agrobacterium group</taxon>
        <taxon>Rhizobium</taxon>
    </lineage>
</organism>
<keyword evidence="1" id="KW-0472">Membrane</keyword>
<dbReference type="AlphaFoldDB" id="A0A1C3XD26"/>
<evidence type="ECO:0000313" key="2">
    <source>
        <dbReference type="EMBL" id="SCB50163.1"/>
    </source>
</evidence>
<reference evidence="3" key="1">
    <citation type="submission" date="2016-08" db="EMBL/GenBank/DDBJ databases">
        <authorList>
            <person name="Varghese N."/>
            <person name="Submissions Spin"/>
        </authorList>
    </citation>
    <scope>NUCLEOTIDE SEQUENCE [LARGE SCALE GENOMIC DNA]</scope>
    <source>
        <strain evidence="3">HAMBI 2971</strain>
    </source>
</reference>
<dbReference type="EMBL" id="FMAH01000084">
    <property type="protein sequence ID" value="SCB50163.1"/>
    <property type="molecule type" value="Genomic_DNA"/>
</dbReference>